<organism evidence="1 2">
    <name type="scientific">Dyadobacter helix</name>
    <dbReference type="NCBI Taxonomy" id="2822344"/>
    <lineage>
        <taxon>Bacteria</taxon>
        <taxon>Pseudomonadati</taxon>
        <taxon>Bacteroidota</taxon>
        <taxon>Cytophagia</taxon>
        <taxon>Cytophagales</taxon>
        <taxon>Spirosomataceae</taxon>
        <taxon>Dyadobacter</taxon>
    </lineage>
</organism>
<evidence type="ECO:0000313" key="1">
    <source>
        <dbReference type="EMBL" id="CAG5001968.1"/>
    </source>
</evidence>
<accession>A0A916JBZ3</accession>
<dbReference type="EMBL" id="CAJRAF010000002">
    <property type="protein sequence ID" value="CAG5001968.1"/>
    <property type="molecule type" value="Genomic_DNA"/>
</dbReference>
<keyword evidence="2" id="KW-1185">Reference proteome</keyword>
<sequence length="91" mass="10826">MISIWVEGIEEPGVDCSYETNYEIIPQVGDLIASDNLRRYTFDRFEYRIVDRIFVVRSRQNFSVKLRVIKVKKESFWSKVFRVVFRGKAGK</sequence>
<comment type="caution">
    <text evidence="1">The sequence shown here is derived from an EMBL/GenBank/DDBJ whole genome shotgun (WGS) entry which is preliminary data.</text>
</comment>
<dbReference type="Proteomes" id="UP000680038">
    <property type="component" value="Unassembled WGS sequence"/>
</dbReference>
<proteinExistence type="predicted"/>
<reference evidence="1" key="1">
    <citation type="submission" date="2021-04" db="EMBL/GenBank/DDBJ databases">
        <authorList>
            <person name="Rodrigo-Torres L."/>
            <person name="Arahal R. D."/>
            <person name="Lucena T."/>
        </authorList>
    </citation>
    <scope>NUCLEOTIDE SEQUENCE</scope>
    <source>
        <strain evidence="1">CECT 9275</strain>
    </source>
</reference>
<protein>
    <submittedName>
        <fullName evidence="1">Uncharacterized protein</fullName>
    </submittedName>
</protein>
<name>A0A916JBZ3_9BACT</name>
<evidence type="ECO:0000313" key="2">
    <source>
        <dbReference type="Proteomes" id="UP000680038"/>
    </source>
</evidence>
<dbReference type="AlphaFoldDB" id="A0A916JBZ3"/>
<gene>
    <name evidence="1" type="ORF">DYBT9275_02777</name>
</gene>